<dbReference type="GO" id="GO:0009288">
    <property type="term" value="C:bacterial-type flagellum"/>
    <property type="evidence" value="ECO:0007669"/>
    <property type="project" value="InterPro"/>
</dbReference>
<accession>A0A7X2NMF4</accession>
<keyword evidence="12" id="KW-0966">Cell projection</keyword>
<keyword evidence="7" id="KW-1005">Bacterial flagellum biogenesis</keyword>
<evidence type="ECO:0000256" key="9">
    <source>
        <dbReference type="ARBA" id="ARBA00023136"/>
    </source>
</evidence>
<proteinExistence type="inferred from homology"/>
<dbReference type="GO" id="GO:0044781">
    <property type="term" value="P:bacterial-type flagellum organization"/>
    <property type="evidence" value="ECO:0007669"/>
    <property type="project" value="UniProtKB-KW"/>
</dbReference>
<dbReference type="GO" id="GO:0006935">
    <property type="term" value="P:chemotaxis"/>
    <property type="evidence" value="ECO:0007669"/>
    <property type="project" value="UniProtKB-KW"/>
</dbReference>
<keyword evidence="11" id="KW-0175">Coiled coil</keyword>
<evidence type="ECO:0000256" key="4">
    <source>
        <dbReference type="ARBA" id="ARBA00022448"/>
    </source>
</evidence>
<keyword evidence="4" id="KW-0813">Transport</keyword>
<dbReference type="Proteomes" id="UP000429958">
    <property type="component" value="Unassembled WGS sequence"/>
</dbReference>
<reference evidence="12 13" key="1">
    <citation type="submission" date="2019-08" db="EMBL/GenBank/DDBJ databases">
        <title>In-depth cultivation of the pig gut microbiome towards novel bacterial diversity and tailored functional studies.</title>
        <authorList>
            <person name="Wylensek D."/>
            <person name="Hitch T.C.A."/>
            <person name="Clavel T."/>
        </authorList>
    </citation>
    <scope>NUCLEOTIDE SEQUENCE [LARGE SCALE GENOMIC DNA]</scope>
    <source>
        <strain evidence="12 13">WCA-389-WT-23D1</strain>
    </source>
</reference>
<comment type="subcellular location">
    <subcellularLocation>
        <location evidence="1">Cell membrane</location>
        <topology evidence="1">Peripheral membrane protein</topology>
        <orientation evidence="1">Cytoplasmic side</orientation>
    </subcellularLocation>
</comment>
<dbReference type="RefSeq" id="WP_154472814.1">
    <property type="nucleotide sequence ID" value="NZ_DBEWUL010000134.1"/>
</dbReference>
<organism evidence="12 13">
    <name type="scientific">Clostridium porci</name>
    <dbReference type="NCBI Taxonomy" id="2605778"/>
    <lineage>
        <taxon>Bacteria</taxon>
        <taxon>Bacillati</taxon>
        <taxon>Bacillota</taxon>
        <taxon>Clostridia</taxon>
        <taxon>Eubacteriales</taxon>
        <taxon>Clostridiaceae</taxon>
        <taxon>Clostridium</taxon>
    </lineage>
</organism>
<dbReference type="Gene3D" id="1.10.287.1700">
    <property type="match status" value="1"/>
</dbReference>
<comment type="similarity">
    <text evidence="2">Belongs to the FliJ family.</text>
</comment>
<evidence type="ECO:0000256" key="7">
    <source>
        <dbReference type="ARBA" id="ARBA00022795"/>
    </source>
</evidence>
<keyword evidence="13" id="KW-1185">Reference proteome</keyword>
<evidence type="ECO:0000313" key="12">
    <source>
        <dbReference type="EMBL" id="MSS37385.1"/>
    </source>
</evidence>
<keyword evidence="12" id="KW-0969">Cilium</keyword>
<gene>
    <name evidence="12" type="ORF">FYJ39_12555</name>
</gene>
<evidence type="ECO:0000313" key="13">
    <source>
        <dbReference type="Proteomes" id="UP000429958"/>
    </source>
</evidence>
<dbReference type="GO" id="GO:0015031">
    <property type="term" value="P:protein transport"/>
    <property type="evidence" value="ECO:0007669"/>
    <property type="project" value="UniProtKB-KW"/>
</dbReference>
<dbReference type="InterPro" id="IPR053716">
    <property type="entry name" value="Flag_assembly_chemotaxis_eff"/>
</dbReference>
<evidence type="ECO:0000256" key="3">
    <source>
        <dbReference type="ARBA" id="ARBA00020392"/>
    </source>
</evidence>
<dbReference type="AlphaFoldDB" id="A0A7X2NMF4"/>
<evidence type="ECO:0000256" key="5">
    <source>
        <dbReference type="ARBA" id="ARBA00022475"/>
    </source>
</evidence>
<dbReference type="GO" id="GO:0071973">
    <property type="term" value="P:bacterial-type flagellum-dependent cell motility"/>
    <property type="evidence" value="ECO:0007669"/>
    <property type="project" value="InterPro"/>
</dbReference>
<protein>
    <recommendedName>
        <fullName evidence="3">Flagellar FliJ protein</fullName>
    </recommendedName>
</protein>
<keyword evidence="6" id="KW-0145">Chemotaxis</keyword>
<sequence length="152" mass="18033">MKKFQYRLEPVLNYQTQVLDNLKVEHAVIVQRVNRKQSEIAGLNRELEGFESEFDQVKQAGASITDFRLFDMCIGRMEEIIREEEERLRLLKQKEDEKKKEVISAKVDTSRYEKIKDKKKDEYLKAEAKAQELYIEEFVSNSSVAFRHQNRG</sequence>
<evidence type="ECO:0000256" key="11">
    <source>
        <dbReference type="SAM" id="Coils"/>
    </source>
</evidence>
<dbReference type="GO" id="GO:0005886">
    <property type="term" value="C:plasma membrane"/>
    <property type="evidence" value="ECO:0007669"/>
    <property type="project" value="UniProtKB-SubCell"/>
</dbReference>
<feature type="coiled-coil region" evidence="11">
    <location>
        <begin position="33"/>
        <end position="136"/>
    </location>
</feature>
<evidence type="ECO:0000256" key="8">
    <source>
        <dbReference type="ARBA" id="ARBA00022927"/>
    </source>
</evidence>
<evidence type="ECO:0000256" key="6">
    <source>
        <dbReference type="ARBA" id="ARBA00022500"/>
    </source>
</evidence>
<name>A0A7X2NMF4_9CLOT</name>
<keyword evidence="5" id="KW-1003">Cell membrane</keyword>
<keyword evidence="9" id="KW-0472">Membrane</keyword>
<evidence type="ECO:0000256" key="10">
    <source>
        <dbReference type="ARBA" id="ARBA00023225"/>
    </source>
</evidence>
<dbReference type="InterPro" id="IPR012823">
    <property type="entry name" value="Flagell_FliJ"/>
</dbReference>
<keyword evidence="8" id="KW-0653">Protein transport</keyword>
<keyword evidence="12" id="KW-0282">Flagellum</keyword>
<keyword evidence="10" id="KW-1006">Bacterial flagellum protein export</keyword>
<dbReference type="EMBL" id="VUMD01000010">
    <property type="protein sequence ID" value="MSS37385.1"/>
    <property type="molecule type" value="Genomic_DNA"/>
</dbReference>
<dbReference type="Pfam" id="PF02050">
    <property type="entry name" value="FliJ"/>
    <property type="match status" value="1"/>
</dbReference>
<comment type="caution">
    <text evidence="12">The sequence shown here is derived from an EMBL/GenBank/DDBJ whole genome shotgun (WGS) entry which is preliminary data.</text>
</comment>
<evidence type="ECO:0000256" key="2">
    <source>
        <dbReference type="ARBA" id="ARBA00010004"/>
    </source>
</evidence>
<evidence type="ECO:0000256" key="1">
    <source>
        <dbReference type="ARBA" id="ARBA00004413"/>
    </source>
</evidence>